<dbReference type="EMBL" id="CP034459">
    <property type="protein sequence ID" value="QBM88990.1"/>
    <property type="molecule type" value="Genomic_DNA"/>
</dbReference>
<dbReference type="AlphaFoldDB" id="A0A4P6XNR3"/>
<dbReference type="Pfam" id="PF00320">
    <property type="entry name" value="GATA"/>
    <property type="match status" value="1"/>
</dbReference>
<organism evidence="8 9">
    <name type="scientific">Metschnikowia aff. pulcherrima</name>
    <dbReference type="NCBI Taxonomy" id="2163413"/>
    <lineage>
        <taxon>Eukaryota</taxon>
        <taxon>Fungi</taxon>
        <taxon>Dikarya</taxon>
        <taxon>Ascomycota</taxon>
        <taxon>Saccharomycotina</taxon>
        <taxon>Pichiomycetes</taxon>
        <taxon>Metschnikowiaceae</taxon>
        <taxon>Metschnikowia</taxon>
    </lineage>
</organism>
<dbReference type="STRING" id="2163413.A0A4P6XNR3"/>
<dbReference type="SMART" id="SM00401">
    <property type="entry name" value="ZnF_GATA"/>
    <property type="match status" value="1"/>
</dbReference>
<evidence type="ECO:0000313" key="9">
    <source>
        <dbReference type="Proteomes" id="UP000292447"/>
    </source>
</evidence>
<evidence type="ECO:0000256" key="5">
    <source>
        <dbReference type="ARBA" id="ARBA00023163"/>
    </source>
</evidence>
<accession>A0A4P6XNR3</accession>
<evidence type="ECO:0000259" key="7">
    <source>
        <dbReference type="PROSITE" id="PS50114"/>
    </source>
</evidence>
<keyword evidence="1" id="KW-0479">Metal-binding</keyword>
<proteinExistence type="predicted"/>
<dbReference type="Gene3D" id="3.30.50.10">
    <property type="entry name" value="Erythroid Transcription Factor GATA-1, subunit A"/>
    <property type="match status" value="1"/>
</dbReference>
<evidence type="ECO:0000256" key="6">
    <source>
        <dbReference type="PROSITE-ProRule" id="PRU00094"/>
    </source>
</evidence>
<evidence type="ECO:0000256" key="3">
    <source>
        <dbReference type="ARBA" id="ARBA00022833"/>
    </source>
</evidence>
<dbReference type="Proteomes" id="UP000292447">
    <property type="component" value="Chromosome IV"/>
</dbReference>
<dbReference type="SUPFAM" id="SSF57716">
    <property type="entry name" value="Glucocorticoid receptor-like (DNA-binding domain)"/>
    <property type="match status" value="1"/>
</dbReference>
<keyword evidence="5" id="KW-0804">Transcription</keyword>
<dbReference type="PROSITE" id="PS50114">
    <property type="entry name" value="GATA_ZN_FINGER_2"/>
    <property type="match status" value="1"/>
</dbReference>
<dbReference type="InterPro" id="IPR013088">
    <property type="entry name" value="Znf_NHR/GATA"/>
</dbReference>
<keyword evidence="9" id="KW-1185">Reference proteome</keyword>
<evidence type="ECO:0000256" key="1">
    <source>
        <dbReference type="ARBA" id="ARBA00022723"/>
    </source>
</evidence>
<feature type="domain" description="GATA-type" evidence="7">
    <location>
        <begin position="135"/>
        <end position="170"/>
    </location>
</feature>
<protein>
    <submittedName>
        <fullName evidence="8">GATA zinc finger</fullName>
    </submittedName>
</protein>
<gene>
    <name evidence="8" type="primary">MPUL0D00490</name>
    <name evidence="8" type="ORF">METSCH_D00490</name>
</gene>
<reference evidence="9" key="1">
    <citation type="submission" date="2019-03" db="EMBL/GenBank/DDBJ databases">
        <title>Snf2 controls pulcherriminic acid biosynthesis and connects pigmentation and antifungal activity of the yeast Metschnikowia pulcherrima.</title>
        <authorList>
            <person name="Gore-Lloyd D."/>
            <person name="Sumann I."/>
            <person name="Brachmann A.O."/>
            <person name="Schneeberger K."/>
            <person name="Ortiz-Merino R.A."/>
            <person name="Moreno-Beltran M."/>
            <person name="Schlaefli M."/>
            <person name="Kirner P."/>
            <person name="Santos Kron A."/>
            <person name="Wolfe K.H."/>
            <person name="Piel J."/>
            <person name="Ahrens C.H."/>
            <person name="Henk D."/>
            <person name="Freimoser F.M."/>
        </authorList>
    </citation>
    <scope>NUCLEOTIDE SEQUENCE [LARGE SCALE GENOMIC DNA]</scope>
    <source>
        <strain evidence="9">APC 1.2</strain>
    </source>
</reference>
<dbReference type="GO" id="GO:0008270">
    <property type="term" value="F:zinc ion binding"/>
    <property type="evidence" value="ECO:0007669"/>
    <property type="project" value="UniProtKB-KW"/>
</dbReference>
<dbReference type="PANTHER" id="PTHR47172:SF24">
    <property type="entry name" value="GATA ZINC FINGER DOMAIN-CONTAINING PROTEIN 14-RELATED"/>
    <property type="match status" value="1"/>
</dbReference>
<dbReference type="GO" id="GO:0043565">
    <property type="term" value="F:sequence-specific DNA binding"/>
    <property type="evidence" value="ECO:0007669"/>
    <property type="project" value="InterPro"/>
</dbReference>
<keyword evidence="2 6" id="KW-0863">Zinc-finger</keyword>
<dbReference type="CDD" id="cd00202">
    <property type="entry name" value="ZnF_GATA"/>
    <property type="match status" value="1"/>
</dbReference>
<dbReference type="GO" id="GO:0006355">
    <property type="term" value="P:regulation of DNA-templated transcription"/>
    <property type="evidence" value="ECO:0007669"/>
    <property type="project" value="InterPro"/>
</dbReference>
<dbReference type="PANTHER" id="PTHR47172">
    <property type="entry name" value="OS01G0976800 PROTEIN"/>
    <property type="match status" value="1"/>
</dbReference>
<evidence type="ECO:0000313" key="8">
    <source>
        <dbReference type="EMBL" id="QBM88990.1"/>
    </source>
</evidence>
<dbReference type="InterPro" id="IPR000679">
    <property type="entry name" value="Znf_GATA"/>
</dbReference>
<name>A0A4P6XNR3_9ASCO</name>
<keyword evidence="4" id="KW-0805">Transcription regulation</keyword>
<sequence length="317" mass="35129">MTSTRVKLPSIAELTSATKTIPSNDRLPLLAFNSTPYHEPCYSRHQSVLGIPSPGFSPEINPIVGHRAKMASIGQVRLENYSYGPTPGYSFPVLPDHRRHGHMHQQLEPMYNGQGNLCTPGLSTNSVFSVPEVINRPVNECHRCGTTETPEWRRGPNGLRTLCNACGLFHAKLVKRKGAAAAAAEVLHNKVYKGKNGRRVSVKRQITSDGEQVQGKIQTQVFEIPPAPHHTGLLLPFPVYGLPRESHRDDLHQSAEYQRNPCHTMPYQYEIHQPQPFSRPPMPPTFLPAFPHKAGMTPMMSPPEAARLNPLLSALGT</sequence>
<evidence type="ECO:0000256" key="4">
    <source>
        <dbReference type="ARBA" id="ARBA00023015"/>
    </source>
</evidence>
<keyword evidence="3" id="KW-0862">Zinc</keyword>
<evidence type="ECO:0000256" key="2">
    <source>
        <dbReference type="ARBA" id="ARBA00022771"/>
    </source>
</evidence>